<evidence type="ECO:0000313" key="3">
    <source>
        <dbReference type="Proteomes" id="UP000054976"/>
    </source>
</evidence>
<organism evidence="2 3">
    <name type="scientific">Thermodesulfovibrio aggregans</name>
    <dbReference type="NCBI Taxonomy" id="86166"/>
    <lineage>
        <taxon>Bacteria</taxon>
        <taxon>Pseudomonadati</taxon>
        <taxon>Nitrospirota</taxon>
        <taxon>Thermodesulfovibrionia</taxon>
        <taxon>Thermodesulfovibrionales</taxon>
        <taxon>Thermodesulfovibrionaceae</taxon>
        <taxon>Thermodesulfovibrio</taxon>
    </lineage>
</organism>
<dbReference type="OrthoDB" id="9812764at2"/>
<evidence type="ECO:0000313" key="2">
    <source>
        <dbReference type="EMBL" id="GAQ95759.1"/>
    </source>
</evidence>
<proteinExistence type="predicted"/>
<reference evidence="3" key="1">
    <citation type="submission" date="2016-01" db="EMBL/GenBank/DDBJ databases">
        <title>Draft genome sequence of Thermodesulfovibrio aggregans strain TGE-P1.</title>
        <authorList>
            <person name="Sekiguchi Y."/>
            <person name="Ohashi A."/>
            <person name="Matsuura N."/>
            <person name="Tourlousse M.D."/>
        </authorList>
    </citation>
    <scope>NUCLEOTIDE SEQUENCE [LARGE SCALE GENOMIC DNA]</scope>
    <source>
        <strain evidence="3">TGE-P1</strain>
    </source>
</reference>
<dbReference type="AlphaFoldDB" id="A0A0U9HY51"/>
<gene>
    <name evidence="2" type="ORF">TAGGR_3235</name>
</gene>
<feature type="coiled-coil region" evidence="1">
    <location>
        <begin position="59"/>
        <end position="148"/>
    </location>
</feature>
<comment type="caution">
    <text evidence="2">The sequence shown here is derived from an EMBL/GenBank/DDBJ whole genome shotgun (WGS) entry which is preliminary data.</text>
</comment>
<dbReference type="EMBL" id="BCNO01000003">
    <property type="protein sequence ID" value="GAQ95759.1"/>
    <property type="molecule type" value="Genomic_DNA"/>
</dbReference>
<dbReference type="STRING" id="86166.TAGGR_3235"/>
<dbReference type="Proteomes" id="UP000054976">
    <property type="component" value="Unassembled WGS sequence"/>
</dbReference>
<keyword evidence="1" id="KW-0175">Coiled coil</keyword>
<accession>A0A0U9HY51</accession>
<name>A0A0U9HY51_9BACT</name>
<evidence type="ECO:0000256" key="1">
    <source>
        <dbReference type="SAM" id="Coils"/>
    </source>
</evidence>
<protein>
    <recommendedName>
        <fullName evidence="4">DUF1640 domain-containing protein</fullName>
    </recommendedName>
</protein>
<evidence type="ECO:0008006" key="4">
    <source>
        <dbReference type="Google" id="ProtNLM"/>
    </source>
</evidence>
<dbReference type="RefSeq" id="WP_059177184.1">
    <property type="nucleotide sequence ID" value="NZ_BCNO01000003.1"/>
</dbReference>
<sequence>MPVTLPIEVFEIFEKNFGREDAKILLKSFEKVTEDEIYQKWYETKSELKEDLLREIATKRDLEILRKELLGKIESLYEKTEKDKAELLGKTERDKAELLGKIEKDKAELLNKIELLYEKTEKDKAELLGKIEKDKTELLGKIEKHKAELLGKIEKDKTELLGKIEKDKAELLGKLGKIDLTLKFLIILNIIALTLMNPVVAELIKKLFRLG</sequence>
<keyword evidence="3" id="KW-1185">Reference proteome</keyword>